<keyword evidence="2" id="KW-0677">Repeat</keyword>
<dbReference type="Proteomes" id="UP000270094">
    <property type="component" value="Unassembled WGS sequence"/>
</dbReference>
<dbReference type="Pfam" id="PF00095">
    <property type="entry name" value="WAP"/>
    <property type="match status" value="1"/>
</dbReference>
<evidence type="ECO:0000313" key="9">
    <source>
        <dbReference type="Proteomes" id="UP000270094"/>
    </source>
</evidence>
<reference evidence="8 9" key="1">
    <citation type="submission" date="2018-11" db="EMBL/GenBank/DDBJ databases">
        <authorList>
            <consortium name="Pathogen Informatics"/>
        </authorList>
    </citation>
    <scope>NUCLEOTIDE SEQUENCE [LARGE SCALE GENOMIC DNA]</scope>
</reference>
<dbReference type="OrthoDB" id="6103690at2759"/>
<dbReference type="EMBL" id="UYYB01002680">
    <property type="protein sequence ID" value="VDM66372.1"/>
    <property type="molecule type" value="Genomic_DNA"/>
</dbReference>
<keyword evidence="1 5" id="KW-0732">Signal</keyword>
<dbReference type="InterPro" id="IPR008197">
    <property type="entry name" value="WAP_dom"/>
</dbReference>
<dbReference type="InterPro" id="IPR000436">
    <property type="entry name" value="Sushi_SCR_CCP_dom"/>
</dbReference>
<protein>
    <recommendedName>
        <fullName evidence="10">Sushi domain-containing protein</fullName>
    </recommendedName>
</protein>
<keyword evidence="9" id="KW-1185">Reference proteome</keyword>
<feature type="domain" description="WAP" evidence="7">
    <location>
        <begin position="20"/>
        <end position="68"/>
    </location>
</feature>
<evidence type="ECO:0000256" key="1">
    <source>
        <dbReference type="ARBA" id="ARBA00022729"/>
    </source>
</evidence>
<evidence type="ECO:0000313" key="8">
    <source>
        <dbReference type="EMBL" id="VDM66372.1"/>
    </source>
</evidence>
<dbReference type="PROSITE" id="PS51390">
    <property type="entry name" value="WAP"/>
    <property type="match status" value="1"/>
</dbReference>
<dbReference type="Gene3D" id="2.10.70.10">
    <property type="entry name" value="Complement Module, domain 1"/>
    <property type="match status" value="1"/>
</dbReference>
<dbReference type="CDD" id="cd00033">
    <property type="entry name" value="CCP"/>
    <property type="match status" value="1"/>
</dbReference>
<dbReference type="Pfam" id="PF00084">
    <property type="entry name" value="Sushi"/>
    <property type="match status" value="1"/>
</dbReference>
<feature type="domain" description="Sushi" evidence="6">
    <location>
        <begin position="62"/>
        <end position="121"/>
    </location>
</feature>
<dbReference type="SUPFAM" id="SSF57256">
    <property type="entry name" value="Elafin-like"/>
    <property type="match status" value="1"/>
</dbReference>
<dbReference type="SUPFAM" id="SSF57535">
    <property type="entry name" value="Complement control module/SCR domain"/>
    <property type="match status" value="1"/>
</dbReference>
<dbReference type="InterPro" id="IPR035976">
    <property type="entry name" value="Sushi/SCR/CCP_sf"/>
</dbReference>
<organism evidence="8 9">
    <name type="scientific">Strongylus vulgaris</name>
    <name type="common">Blood worm</name>
    <dbReference type="NCBI Taxonomy" id="40348"/>
    <lineage>
        <taxon>Eukaryota</taxon>
        <taxon>Metazoa</taxon>
        <taxon>Ecdysozoa</taxon>
        <taxon>Nematoda</taxon>
        <taxon>Chromadorea</taxon>
        <taxon>Rhabditida</taxon>
        <taxon>Rhabditina</taxon>
        <taxon>Rhabditomorpha</taxon>
        <taxon>Strongyloidea</taxon>
        <taxon>Strongylidae</taxon>
        <taxon>Strongylus</taxon>
    </lineage>
</organism>
<keyword evidence="4" id="KW-0768">Sushi</keyword>
<dbReference type="GO" id="GO:0005576">
    <property type="term" value="C:extracellular region"/>
    <property type="evidence" value="ECO:0007669"/>
    <property type="project" value="InterPro"/>
</dbReference>
<sequence length="121" mass="13406">MRRPCPLLFVLLLIFIHGNHIVRAFSCPEPVGPRPKYCRKECASDDDCKKHKRCMCDGECGLSCVNPASTCHSLAEIDNGIIRTAGELRFGSNAEYACNKGYVLIGSSQRRCQGNREWSGA</sequence>
<feature type="signal peptide" evidence="5">
    <location>
        <begin position="1"/>
        <end position="24"/>
    </location>
</feature>
<dbReference type="InterPro" id="IPR051277">
    <property type="entry name" value="SEZ6_CSMD_C4BPB_Regulators"/>
</dbReference>
<evidence type="ECO:0000259" key="6">
    <source>
        <dbReference type="PROSITE" id="PS50923"/>
    </source>
</evidence>
<evidence type="ECO:0000256" key="4">
    <source>
        <dbReference type="PROSITE-ProRule" id="PRU00302"/>
    </source>
</evidence>
<name>A0A3P7KEV5_STRVU</name>
<dbReference type="SMART" id="SM00032">
    <property type="entry name" value="CCP"/>
    <property type="match status" value="1"/>
</dbReference>
<comment type="caution">
    <text evidence="4">Lacks conserved residue(s) required for the propagation of feature annotation.</text>
</comment>
<evidence type="ECO:0000256" key="5">
    <source>
        <dbReference type="SAM" id="SignalP"/>
    </source>
</evidence>
<dbReference type="InterPro" id="IPR036645">
    <property type="entry name" value="Elafin-like_sf"/>
</dbReference>
<dbReference type="PROSITE" id="PS50923">
    <property type="entry name" value="SUSHI"/>
    <property type="match status" value="1"/>
</dbReference>
<evidence type="ECO:0000259" key="7">
    <source>
        <dbReference type="PROSITE" id="PS51390"/>
    </source>
</evidence>
<feature type="non-terminal residue" evidence="8">
    <location>
        <position position="121"/>
    </location>
</feature>
<evidence type="ECO:0008006" key="10">
    <source>
        <dbReference type="Google" id="ProtNLM"/>
    </source>
</evidence>
<dbReference type="GO" id="GO:0030414">
    <property type="term" value="F:peptidase inhibitor activity"/>
    <property type="evidence" value="ECO:0007669"/>
    <property type="project" value="InterPro"/>
</dbReference>
<evidence type="ECO:0000256" key="2">
    <source>
        <dbReference type="ARBA" id="ARBA00022737"/>
    </source>
</evidence>
<dbReference type="Gene3D" id="4.10.75.10">
    <property type="entry name" value="Elafin-like"/>
    <property type="match status" value="1"/>
</dbReference>
<dbReference type="PANTHER" id="PTHR45656">
    <property type="entry name" value="PROTEIN CBR-CLEC-78"/>
    <property type="match status" value="1"/>
</dbReference>
<dbReference type="AlphaFoldDB" id="A0A3P7KEV5"/>
<feature type="chain" id="PRO_5017990194" description="Sushi domain-containing protein" evidence="5">
    <location>
        <begin position="25"/>
        <end position="121"/>
    </location>
</feature>
<evidence type="ECO:0000256" key="3">
    <source>
        <dbReference type="ARBA" id="ARBA00023157"/>
    </source>
</evidence>
<accession>A0A3P7KEV5</accession>
<proteinExistence type="predicted"/>
<keyword evidence="3" id="KW-1015">Disulfide bond</keyword>
<gene>
    <name evidence="8" type="ORF">SVUK_LOCUS1370</name>
</gene>
<dbReference type="PANTHER" id="PTHR45656:SF4">
    <property type="entry name" value="PROTEIN CBR-CLEC-78"/>
    <property type="match status" value="1"/>
</dbReference>